<evidence type="ECO:0000256" key="1">
    <source>
        <dbReference type="ARBA" id="ARBA00001966"/>
    </source>
</evidence>
<feature type="non-terminal residue" evidence="5">
    <location>
        <position position="244"/>
    </location>
</feature>
<evidence type="ECO:0000256" key="2">
    <source>
        <dbReference type="ARBA" id="ARBA00022679"/>
    </source>
</evidence>
<feature type="domain" description="Radical SAM core" evidence="4">
    <location>
        <begin position="110"/>
        <end position="244"/>
    </location>
</feature>
<accession>X0YTC6</accession>
<dbReference type="SUPFAM" id="SSF102114">
    <property type="entry name" value="Radical SAM enzymes"/>
    <property type="match status" value="1"/>
</dbReference>
<dbReference type="Gene3D" id="3.40.50.12160">
    <property type="entry name" value="Methylthiotransferase, N-terminal domain"/>
    <property type="match status" value="1"/>
</dbReference>
<dbReference type="AlphaFoldDB" id="X0YTC6"/>
<gene>
    <name evidence="5" type="ORF">S01H1_71259</name>
</gene>
<evidence type="ECO:0000259" key="4">
    <source>
        <dbReference type="PROSITE" id="PS51918"/>
    </source>
</evidence>
<proteinExistence type="predicted"/>
<dbReference type="Pfam" id="PF00919">
    <property type="entry name" value="UPF0004"/>
    <property type="match status" value="1"/>
</dbReference>
<dbReference type="EMBL" id="BARS01047442">
    <property type="protein sequence ID" value="GAG39916.1"/>
    <property type="molecule type" value="Genomic_DNA"/>
</dbReference>
<dbReference type="GO" id="GO:0046872">
    <property type="term" value="F:metal ion binding"/>
    <property type="evidence" value="ECO:0007669"/>
    <property type="project" value="UniProtKB-KW"/>
</dbReference>
<evidence type="ECO:0000259" key="3">
    <source>
        <dbReference type="PROSITE" id="PS51449"/>
    </source>
</evidence>
<dbReference type="SFLD" id="SFLDG01082">
    <property type="entry name" value="B12-binding_domain_containing"/>
    <property type="match status" value="1"/>
</dbReference>
<dbReference type="PROSITE" id="PS01278">
    <property type="entry name" value="MTTASE_RADICAL"/>
    <property type="match status" value="1"/>
</dbReference>
<dbReference type="GO" id="GO:0035598">
    <property type="term" value="F:tRNA (N(6)-L-threonylcarbamoyladenosine(37)-C(2))-methylthiotransferase activity"/>
    <property type="evidence" value="ECO:0007669"/>
    <property type="project" value="TreeGrafter"/>
</dbReference>
<comment type="caution">
    <text evidence="5">The sequence shown here is derived from an EMBL/GenBank/DDBJ whole genome shotgun (WGS) entry which is preliminary data.</text>
</comment>
<comment type="cofactor">
    <cofactor evidence="1">
        <name>[4Fe-4S] cluster</name>
        <dbReference type="ChEBI" id="CHEBI:49883"/>
    </cofactor>
</comment>
<feature type="domain" description="MTTase N-terminal" evidence="3">
    <location>
        <begin position="1"/>
        <end position="95"/>
    </location>
</feature>
<name>X0YTC6_9ZZZZ</name>
<protein>
    <submittedName>
        <fullName evidence="5">Uncharacterized protein</fullName>
    </submittedName>
</protein>
<dbReference type="SFLD" id="SFLDS00029">
    <property type="entry name" value="Radical_SAM"/>
    <property type="match status" value="1"/>
</dbReference>
<organism evidence="5">
    <name type="scientific">marine sediment metagenome</name>
    <dbReference type="NCBI Taxonomy" id="412755"/>
    <lineage>
        <taxon>unclassified sequences</taxon>
        <taxon>metagenomes</taxon>
        <taxon>ecological metagenomes</taxon>
    </lineage>
</organism>
<dbReference type="InterPro" id="IPR013848">
    <property type="entry name" value="Methylthiotransferase_N"/>
</dbReference>
<dbReference type="InterPro" id="IPR038135">
    <property type="entry name" value="Methylthiotransferase_N_sf"/>
</dbReference>
<dbReference type="InterPro" id="IPR023404">
    <property type="entry name" value="rSAM_horseshoe"/>
</dbReference>
<keyword evidence="2" id="KW-0808">Transferase</keyword>
<dbReference type="PROSITE" id="PS51918">
    <property type="entry name" value="RADICAL_SAM"/>
    <property type="match status" value="1"/>
</dbReference>
<dbReference type="Pfam" id="PF04055">
    <property type="entry name" value="Radical_SAM"/>
    <property type="match status" value="1"/>
</dbReference>
<dbReference type="GO" id="GO:0051539">
    <property type="term" value="F:4 iron, 4 sulfur cluster binding"/>
    <property type="evidence" value="ECO:0007669"/>
    <property type="project" value="UniProtKB-KW"/>
</dbReference>
<dbReference type="InterPro" id="IPR058240">
    <property type="entry name" value="rSAM_sf"/>
</dbReference>
<dbReference type="PANTHER" id="PTHR11918:SF45">
    <property type="entry name" value="THREONYLCARBAMOYLADENOSINE TRNA METHYLTHIOTRANSFERASE"/>
    <property type="match status" value="1"/>
</dbReference>
<reference evidence="5" key="1">
    <citation type="journal article" date="2014" name="Front. Microbiol.">
        <title>High frequency of phylogenetically diverse reductive dehalogenase-homologous genes in deep subseafloor sedimentary metagenomes.</title>
        <authorList>
            <person name="Kawai M."/>
            <person name="Futagami T."/>
            <person name="Toyoda A."/>
            <person name="Takaki Y."/>
            <person name="Nishi S."/>
            <person name="Hori S."/>
            <person name="Arai W."/>
            <person name="Tsubouchi T."/>
            <person name="Morono Y."/>
            <person name="Uchiyama I."/>
            <person name="Ito T."/>
            <person name="Fujiyama A."/>
            <person name="Inagaki F."/>
            <person name="Takami H."/>
        </authorList>
    </citation>
    <scope>NUCLEOTIDE SEQUENCE</scope>
    <source>
        <strain evidence="5">Expedition CK06-06</strain>
    </source>
</reference>
<dbReference type="InterPro" id="IPR020612">
    <property type="entry name" value="Methylthiotransferase_CS"/>
</dbReference>
<dbReference type="PROSITE" id="PS51449">
    <property type="entry name" value="MTTASE_N"/>
    <property type="match status" value="1"/>
</dbReference>
<dbReference type="Gene3D" id="3.80.30.20">
    <property type="entry name" value="tm_1862 like domain"/>
    <property type="match status" value="1"/>
</dbReference>
<dbReference type="PANTHER" id="PTHR11918">
    <property type="entry name" value="RADICAL SAM PROTEINS"/>
    <property type="match status" value="1"/>
</dbReference>
<evidence type="ECO:0000313" key="5">
    <source>
        <dbReference type="EMBL" id="GAG39916.1"/>
    </source>
</evidence>
<dbReference type="InterPro" id="IPR007197">
    <property type="entry name" value="rSAM"/>
</dbReference>
<sequence>MRESLARLGFQESVASEADVAIINSCTVTGKADSKTKRLIRKVKKDNPETKIFVTGCYVVFDDDIETVQKMPEVYKIVPNESKMELPRILGDLYGREGSRPREEEKVSGFDSHTRAFLKIQDGCDRKCSYCKVNLVRGPSRSKEKGKIIDELVQLVDSGYKEVVLTGICLGSWKGEKGEGLSDLLSEVDALGGDFRIRLSSIEPDCIDEGLIDLLAGSKRVCRHLHIPLQSGSDRILKLMNRKY</sequence>